<evidence type="ECO:0000313" key="2">
    <source>
        <dbReference type="Proteomes" id="UP000324222"/>
    </source>
</evidence>
<dbReference type="AlphaFoldDB" id="A0A5B7EVC5"/>
<organism evidence="1 2">
    <name type="scientific">Portunus trituberculatus</name>
    <name type="common">Swimming crab</name>
    <name type="synonym">Neptunus trituberculatus</name>
    <dbReference type="NCBI Taxonomy" id="210409"/>
    <lineage>
        <taxon>Eukaryota</taxon>
        <taxon>Metazoa</taxon>
        <taxon>Ecdysozoa</taxon>
        <taxon>Arthropoda</taxon>
        <taxon>Crustacea</taxon>
        <taxon>Multicrustacea</taxon>
        <taxon>Malacostraca</taxon>
        <taxon>Eumalacostraca</taxon>
        <taxon>Eucarida</taxon>
        <taxon>Decapoda</taxon>
        <taxon>Pleocyemata</taxon>
        <taxon>Brachyura</taxon>
        <taxon>Eubrachyura</taxon>
        <taxon>Portunoidea</taxon>
        <taxon>Portunidae</taxon>
        <taxon>Portuninae</taxon>
        <taxon>Portunus</taxon>
    </lineage>
</organism>
<dbReference type="EMBL" id="VSRR010004218">
    <property type="protein sequence ID" value="MPC38950.1"/>
    <property type="molecule type" value="Genomic_DNA"/>
</dbReference>
<accession>A0A5B7EVC5</accession>
<gene>
    <name evidence="1" type="ORF">E2C01_032468</name>
</gene>
<protein>
    <submittedName>
        <fullName evidence="1">Uncharacterized protein</fullName>
    </submittedName>
</protein>
<proteinExistence type="predicted"/>
<keyword evidence="2" id="KW-1185">Reference proteome</keyword>
<sequence>MRSTTQQPSSNLLVLFGLAAKRACWLQVFWKLRRIKALSYYLPPLQRIPATVTGLASPSWMKARPVKKKHKNTKDGTTKTDILQFLALHHVYATRTITTTDGYVMLTRTDDDTDKILLKDITRQLKTKGFEPHIPPEMKAKRSIIMPRLDDFIYQNTKEEIREELVHNNN</sequence>
<comment type="caution">
    <text evidence="1">The sequence shown here is derived from an EMBL/GenBank/DDBJ whole genome shotgun (WGS) entry which is preliminary data.</text>
</comment>
<evidence type="ECO:0000313" key="1">
    <source>
        <dbReference type="EMBL" id="MPC38950.1"/>
    </source>
</evidence>
<dbReference type="Proteomes" id="UP000324222">
    <property type="component" value="Unassembled WGS sequence"/>
</dbReference>
<reference evidence="1 2" key="1">
    <citation type="submission" date="2019-05" db="EMBL/GenBank/DDBJ databases">
        <title>Another draft genome of Portunus trituberculatus and its Hox gene families provides insights of decapod evolution.</title>
        <authorList>
            <person name="Jeong J.-H."/>
            <person name="Song I."/>
            <person name="Kim S."/>
            <person name="Choi T."/>
            <person name="Kim D."/>
            <person name="Ryu S."/>
            <person name="Kim W."/>
        </authorList>
    </citation>
    <scope>NUCLEOTIDE SEQUENCE [LARGE SCALE GENOMIC DNA]</scope>
    <source>
        <tissue evidence="1">Muscle</tissue>
    </source>
</reference>
<name>A0A5B7EVC5_PORTR</name>